<evidence type="ECO:0000313" key="3">
    <source>
        <dbReference type="EMBL" id="SDS01064.1"/>
    </source>
</evidence>
<feature type="domain" description="HTH arsR-type" evidence="2">
    <location>
        <begin position="40"/>
        <end position="135"/>
    </location>
</feature>
<proteinExistence type="predicted"/>
<accession>A0A1H1NPX2</accession>
<dbReference type="SUPFAM" id="SSF46785">
    <property type="entry name" value="Winged helix' DNA-binding domain"/>
    <property type="match status" value="1"/>
</dbReference>
<dbReference type="CDD" id="cd00090">
    <property type="entry name" value="HTH_ARSR"/>
    <property type="match status" value="1"/>
</dbReference>
<evidence type="ECO:0000313" key="4">
    <source>
        <dbReference type="Proteomes" id="UP000199103"/>
    </source>
</evidence>
<dbReference type="InterPro" id="IPR001845">
    <property type="entry name" value="HTH_ArsR_DNA-bd_dom"/>
</dbReference>
<dbReference type="AlphaFoldDB" id="A0A1H1NPX2"/>
<organism evidence="3 4">
    <name type="scientific">Microlunatus soli</name>
    <dbReference type="NCBI Taxonomy" id="630515"/>
    <lineage>
        <taxon>Bacteria</taxon>
        <taxon>Bacillati</taxon>
        <taxon>Actinomycetota</taxon>
        <taxon>Actinomycetes</taxon>
        <taxon>Propionibacteriales</taxon>
        <taxon>Propionibacteriaceae</taxon>
        <taxon>Microlunatus</taxon>
    </lineage>
</organism>
<dbReference type="Gene3D" id="1.10.10.10">
    <property type="entry name" value="Winged helix-like DNA-binding domain superfamily/Winged helix DNA-binding domain"/>
    <property type="match status" value="1"/>
</dbReference>
<dbReference type="InterPro" id="IPR011991">
    <property type="entry name" value="ArsR-like_HTH"/>
</dbReference>
<name>A0A1H1NPX2_9ACTN</name>
<dbReference type="STRING" id="630515.SAMN04489812_0602"/>
<dbReference type="GO" id="GO:0003700">
    <property type="term" value="F:DNA-binding transcription factor activity"/>
    <property type="evidence" value="ECO:0007669"/>
    <property type="project" value="InterPro"/>
</dbReference>
<keyword evidence="4" id="KW-1185">Reference proteome</keyword>
<evidence type="ECO:0000256" key="1">
    <source>
        <dbReference type="SAM" id="MobiDB-lite"/>
    </source>
</evidence>
<dbReference type="Pfam" id="PF12840">
    <property type="entry name" value="HTH_20"/>
    <property type="match status" value="1"/>
</dbReference>
<gene>
    <name evidence="3" type="ORF">SAMN04489812_0602</name>
</gene>
<protein>
    <submittedName>
        <fullName evidence="3">Helix-turn-helix domain-containing protein</fullName>
    </submittedName>
</protein>
<evidence type="ECO:0000259" key="2">
    <source>
        <dbReference type="SMART" id="SM00418"/>
    </source>
</evidence>
<reference evidence="3 4" key="1">
    <citation type="submission" date="2016-10" db="EMBL/GenBank/DDBJ databases">
        <authorList>
            <person name="de Groot N.N."/>
        </authorList>
    </citation>
    <scope>NUCLEOTIDE SEQUENCE [LARGE SCALE GENOMIC DNA]</scope>
    <source>
        <strain evidence="3 4">DSM 21800</strain>
    </source>
</reference>
<dbReference type="InterPro" id="IPR036390">
    <property type="entry name" value="WH_DNA-bd_sf"/>
</dbReference>
<dbReference type="EMBL" id="LT629772">
    <property type="protein sequence ID" value="SDS01064.1"/>
    <property type="molecule type" value="Genomic_DNA"/>
</dbReference>
<dbReference type="InterPro" id="IPR036388">
    <property type="entry name" value="WH-like_DNA-bd_sf"/>
</dbReference>
<dbReference type="SMART" id="SM00418">
    <property type="entry name" value="HTH_ARSR"/>
    <property type="match status" value="1"/>
</dbReference>
<dbReference type="Proteomes" id="UP000199103">
    <property type="component" value="Chromosome I"/>
</dbReference>
<sequence length="225" mass="25162">MGLRKAVETVGMTRKTAGERHQDSAPATDSWPPEAGAVIDALIAVHHPARRRLYEILTVGGPANVGQLARQTGLAVGSVSHHLKRLHRAGFVTPAPELARDTRESVWRGVRRRFSWSADDFLPGSVARDVADVAERNNFEHHTRTTLSWMRDRSTYPEPWNELGLSADNLVRATPEQFAELQAELDRVLHAWDQRCRDDARSRPDVERMPVRTIVRAFPSDPGAA</sequence>
<feature type="region of interest" description="Disordered" evidence="1">
    <location>
        <begin position="1"/>
        <end position="32"/>
    </location>
</feature>